<feature type="transmembrane region" description="Helical" evidence="2">
    <location>
        <begin position="128"/>
        <end position="145"/>
    </location>
</feature>
<feature type="transmembrane region" description="Helical" evidence="2">
    <location>
        <begin position="32"/>
        <end position="55"/>
    </location>
</feature>
<organism evidence="3 4">
    <name type="scientific">Corynebacterium uterequi</name>
    <dbReference type="NCBI Taxonomy" id="1072256"/>
    <lineage>
        <taxon>Bacteria</taxon>
        <taxon>Bacillati</taxon>
        <taxon>Actinomycetota</taxon>
        <taxon>Actinomycetes</taxon>
        <taxon>Mycobacteriales</taxon>
        <taxon>Corynebacteriaceae</taxon>
        <taxon>Corynebacterium</taxon>
    </lineage>
</organism>
<dbReference type="Proteomes" id="UP000035548">
    <property type="component" value="Chromosome"/>
</dbReference>
<evidence type="ECO:0000313" key="3">
    <source>
        <dbReference type="EMBL" id="AKK10273.1"/>
    </source>
</evidence>
<keyword evidence="4" id="KW-1185">Reference proteome</keyword>
<name>A0A0G3HE90_9CORY</name>
<evidence type="ECO:0000313" key="4">
    <source>
        <dbReference type="Proteomes" id="UP000035548"/>
    </source>
</evidence>
<dbReference type="KEGG" id="cut:CUTER_01265"/>
<feature type="transmembrane region" description="Helical" evidence="2">
    <location>
        <begin position="75"/>
        <end position="93"/>
    </location>
</feature>
<reference evidence="4" key="2">
    <citation type="submission" date="2015-05" db="EMBL/GenBank/DDBJ databases">
        <title>Complete genome sequence of Corynebacterium uterequi DSM 45634, isolated from the uterus of a maiden mare.</title>
        <authorList>
            <person name="Ruckert C."/>
            <person name="Albersmeier A."/>
            <person name="Winkler A."/>
            <person name="Tauch A."/>
        </authorList>
    </citation>
    <scope>NUCLEOTIDE SEQUENCE [LARGE SCALE GENOMIC DNA]</scope>
    <source>
        <strain evidence="4">DSM 45634</strain>
    </source>
</reference>
<feature type="transmembrane region" description="Helical" evidence="2">
    <location>
        <begin position="105"/>
        <end position="122"/>
    </location>
</feature>
<keyword evidence="2" id="KW-0812">Transmembrane</keyword>
<protein>
    <submittedName>
        <fullName evidence="3">Uncharacterized protein</fullName>
    </submittedName>
</protein>
<proteinExistence type="predicted"/>
<evidence type="ECO:0000256" key="2">
    <source>
        <dbReference type="SAM" id="Phobius"/>
    </source>
</evidence>
<keyword evidence="2" id="KW-1133">Transmembrane helix</keyword>
<reference evidence="3 4" key="1">
    <citation type="journal article" date="2015" name="Genome Announc.">
        <title>Virulence Factor Genes Detected in the Complete Genome Sequence of Corynebacterium uterequi DSM 45634, Isolated from the Uterus of a Maiden Mare.</title>
        <authorList>
            <person name="Ruckert C."/>
            <person name="Kriete M."/>
            <person name="Jaenicke S."/>
            <person name="Winkler A."/>
            <person name="Tauch A."/>
        </authorList>
    </citation>
    <scope>NUCLEOTIDE SEQUENCE [LARGE SCALE GENOMIC DNA]</scope>
    <source>
        <strain evidence="3 4">DSM 45634</strain>
    </source>
</reference>
<evidence type="ECO:0000256" key="1">
    <source>
        <dbReference type="SAM" id="MobiDB-lite"/>
    </source>
</evidence>
<feature type="region of interest" description="Disordered" evidence="1">
    <location>
        <begin position="1"/>
        <end position="24"/>
    </location>
</feature>
<keyword evidence="2" id="KW-0472">Membrane</keyword>
<dbReference type="AlphaFoldDB" id="A0A0G3HE90"/>
<accession>A0A0G3HE90</accession>
<gene>
    <name evidence="3" type="ORF">CUTER_01265</name>
</gene>
<dbReference type="EMBL" id="CP011546">
    <property type="protein sequence ID" value="AKK10273.1"/>
    <property type="molecule type" value="Genomic_DNA"/>
</dbReference>
<dbReference type="STRING" id="1072256.CUTER_01265"/>
<sequence>MSMFPTPVTGGDDPNRRWRDTTPDGVRPQSLVAGYVLALAGAVLMVVSSLVMFSVGFVGGDAPLEVIDSFERNQRIVAVGNLVLAAVVVWSASATTRGRKAARRVLGAAIFSGVFLNLLGFIVTVSGLAAIVIVALLAFAAVAVTRPSANKYIRYCEDQRLRRSMTN</sequence>
<feature type="compositionally biased region" description="Basic and acidic residues" evidence="1">
    <location>
        <begin position="13"/>
        <end position="22"/>
    </location>
</feature>
<dbReference type="OrthoDB" id="4426696at2"/>
<dbReference type="PATRIC" id="fig|1072256.5.peg.243"/>
<dbReference type="RefSeq" id="WP_047258896.1">
    <property type="nucleotide sequence ID" value="NZ_CP011546.1"/>
</dbReference>